<name>A0A6C0U3C4_9GAMM</name>
<feature type="short sequence motif" description="'KMSKS' region" evidence="7">
    <location>
        <begin position="235"/>
        <end position="239"/>
    </location>
</feature>
<dbReference type="GO" id="GO:0006400">
    <property type="term" value="P:tRNA modification"/>
    <property type="evidence" value="ECO:0007669"/>
    <property type="project" value="InterPro"/>
</dbReference>
<evidence type="ECO:0000256" key="5">
    <source>
        <dbReference type="ARBA" id="ARBA00022840"/>
    </source>
</evidence>
<keyword evidence="2" id="KW-0479">Metal-binding</keyword>
<keyword evidence="11" id="KW-1185">Reference proteome</keyword>
<dbReference type="InterPro" id="IPR049940">
    <property type="entry name" value="GluQ/Sye"/>
</dbReference>
<feature type="binding site" evidence="7">
    <location>
        <position position="179"/>
    </location>
    <ligand>
        <name>L-glutamate</name>
        <dbReference type="ChEBI" id="CHEBI:29985"/>
    </ligand>
</feature>
<proteinExistence type="inferred from homology"/>
<dbReference type="Pfam" id="PF00749">
    <property type="entry name" value="tRNA-synt_1c"/>
    <property type="match status" value="2"/>
</dbReference>
<evidence type="ECO:0000259" key="9">
    <source>
        <dbReference type="Pfam" id="PF00749"/>
    </source>
</evidence>
<comment type="function">
    <text evidence="7">Catalyzes the tRNA-independent activation of glutamate in presence of ATP and the subsequent transfer of glutamate onto a tRNA(Asp). Glutamate is transferred on the 2-amino-5-(4,5-dihydroxy-2-cyclopenten-1-yl) moiety of the queuosine in the wobble position of the QUC anticodon.</text>
</comment>
<evidence type="ECO:0000256" key="6">
    <source>
        <dbReference type="ARBA" id="ARBA00023146"/>
    </source>
</evidence>
<sequence>MNHARHPPDPYRGRFAPSPTGPLHLGSLIAALASWLEARSAGGQWLLRMEDIDPPREQPGAARDILRSLQAHGLYWDEDVLWQSRRGEAYDAALDRLHASGALFACRCSRRQQGPGGSCGSTCRGRSVAATGQPFALRVKVPPDYSCRWRDPWQGEQYWPLGQQLTDFIVRRRDGLYAYQLAVVVDDAAQQVSHVVRGSDLLDSTPRQQLLQHLLGYPTPAYAHLPVITDSRGHKFSKQSHAAPLQDTAATLNLRRALAFLQQAQAPAAVDTVADLLDHALAHWSPAAVPHAAAMTARD</sequence>
<evidence type="ECO:0000313" key="11">
    <source>
        <dbReference type="Proteomes" id="UP000477680"/>
    </source>
</evidence>
<feature type="domain" description="Glutamyl/glutaminyl-tRNA synthetase class Ib catalytic" evidence="9">
    <location>
        <begin position="12"/>
        <end position="110"/>
    </location>
</feature>
<dbReference type="InterPro" id="IPR022380">
    <property type="entry name" value="Glu-Q_tRNA(Asp)_Synthase"/>
</dbReference>
<dbReference type="GO" id="GO:0005524">
    <property type="term" value="F:ATP binding"/>
    <property type="evidence" value="ECO:0007669"/>
    <property type="project" value="UniProtKB-KW"/>
</dbReference>
<dbReference type="InterPro" id="IPR014729">
    <property type="entry name" value="Rossmann-like_a/b/a_fold"/>
</dbReference>
<accession>A0A6C0U3C4</accession>
<dbReference type="Proteomes" id="UP000477680">
    <property type="component" value="Chromosome"/>
</dbReference>
<evidence type="ECO:0000256" key="2">
    <source>
        <dbReference type="ARBA" id="ARBA00022723"/>
    </source>
</evidence>
<evidence type="ECO:0000256" key="8">
    <source>
        <dbReference type="RuleBase" id="RU363037"/>
    </source>
</evidence>
<dbReference type="NCBIfam" id="NF004314">
    <property type="entry name" value="PRK05710.1-3"/>
    <property type="match status" value="1"/>
</dbReference>
<dbReference type="KEGG" id="kim:G3T16_05135"/>
<dbReference type="InterPro" id="IPR020058">
    <property type="entry name" value="Glu/Gln-tRNA-synth_Ib_cat-dom"/>
</dbReference>
<dbReference type="Gene3D" id="3.40.50.620">
    <property type="entry name" value="HUPs"/>
    <property type="match status" value="1"/>
</dbReference>
<dbReference type="EC" id="6.1.1.-" evidence="7"/>
<dbReference type="InterPro" id="IPR000924">
    <property type="entry name" value="Glu/Gln-tRNA-synth"/>
</dbReference>
<dbReference type="AlphaFoldDB" id="A0A6C0U3C4"/>
<comment type="caution">
    <text evidence="7">Lacks conserved residue(s) required for the propagation of feature annotation.</text>
</comment>
<dbReference type="GO" id="GO:0006424">
    <property type="term" value="P:glutamyl-tRNA aminoacylation"/>
    <property type="evidence" value="ECO:0007669"/>
    <property type="project" value="InterPro"/>
</dbReference>
<keyword evidence="3 7" id="KW-0547">Nucleotide-binding</keyword>
<dbReference type="GO" id="GO:0008270">
    <property type="term" value="F:zinc ion binding"/>
    <property type="evidence" value="ECO:0007669"/>
    <property type="project" value="InterPro"/>
</dbReference>
<feature type="binding site" evidence="7">
    <location>
        <position position="50"/>
    </location>
    <ligand>
        <name>L-glutamate</name>
        <dbReference type="ChEBI" id="CHEBI:29985"/>
    </ligand>
</feature>
<keyword evidence="5 7" id="KW-0067">ATP-binding</keyword>
<organism evidence="10 11">
    <name type="scientific">Kineobactrum salinum</name>
    <dbReference type="NCBI Taxonomy" id="2708301"/>
    <lineage>
        <taxon>Bacteria</taxon>
        <taxon>Pseudomonadati</taxon>
        <taxon>Pseudomonadota</taxon>
        <taxon>Gammaproteobacteria</taxon>
        <taxon>Cellvibrionales</taxon>
        <taxon>Halieaceae</taxon>
        <taxon>Kineobactrum</taxon>
    </lineage>
</organism>
<feature type="short sequence motif" description="'HIGH' region" evidence="7">
    <location>
        <begin position="17"/>
        <end position="27"/>
    </location>
</feature>
<dbReference type="PRINTS" id="PR00987">
    <property type="entry name" value="TRNASYNTHGLU"/>
</dbReference>
<evidence type="ECO:0000256" key="3">
    <source>
        <dbReference type="ARBA" id="ARBA00022741"/>
    </source>
</evidence>
<feature type="binding site" evidence="7">
    <location>
        <position position="197"/>
    </location>
    <ligand>
        <name>L-glutamate</name>
        <dbReference type="ChEBI" id="CHEBI:29985"/>
    </ligand>
</feature>
<dbReference type="HAMAP" id="MF_01428">
    <property type="entry name" value="Glu_Q_tRNA_synth"/>
    <property type="match status" value="1"/>
</dbReference>
<protein>
    <recommendedName>
        <fullName evidence="7">Glutamyl-Q tRNA(Asp) synthetase</fullName>
        <shortName evidence="7">Glu-Q-RSs</shortName>
        <ecNumber evidence="7">6.1.1.-</ecNumber>
    </recommendedName>
</protein>
<evidence type="ECO:0000256" key="4">
    <source>
        <dbReference type="ARBA" id="ARBA00022833"/>
    </source>
</evidence>
<dbReference type="NCBIfam" id="TIGR03838">
    <property type="entry name" value="queuosine_YadB"/>
    <property type="match status" value="1"/>
</dbReference>
<reference evidence="10 11" key="1">
    <citation type="submission" date="2020-02" db="EMBL/GenBank/DDBJ databases">
        <title>Genome sequencing for Kineobactrum sp. M2.</title>
        <authorList>
            <person name="Park S.-J."/>
        </authorList>
    </citation>
    <scope>NUCLEOTIDE SEQUENCE [LARGE SCALE GENOMIC DNA]</scope>
    <source>
        <strain evidence="10 11">M2</strain>
    </source>
</reference>
<dbReference type="PANTHER" id="PTHR43311:SF1">
    <property type="entry name" value="GLUTAMYL-Q TRNA(ASP) SYNTHETASE"/>
    <property type="match status" value="1"/>
</dbReference>
<keyword evidence="8" id="KW-0648">Protein biosynthesis</keyword>
<evidence type="ECO:0000256" key="1">
    <source>
        <dbReference type="ARBA" id="ARBA00022598"/>
    </source>
</evidence>
<dbReference type="PANTHER" id="PTHR43311">
    <property type="entry name" value="GLUTAMATE--TRNA LIGASE"/>
    <property type="match status" value="1"/>
</dbReference>
<feature type="binding site" evidence="7">
    <location>
        <begin position="14"/>
        <end position="18"/>
    </location>
    <ligand>
        <name>L-glutamate</name>
        <dbReference type="ChEBI" id="CHEBI:29985"/>
    </ligand>
</feature>
<dbReference type="GO" id="GO:0004818">
    <property type="term" value="F:glutamate-tRNA ligase activity"/>
    <property type="evidence" value="ECO:0007669"/>
    <property type="project" value="TreeGrafter"/>
</dbReference>
<dbReference type="GO" id="GO:0005829">
    <property type="term" value="C:cytosol"/>
    <property type="evidence" value="ECO:0007669"/>
    <property type="project" value="TreeGrafter"/>
</dbReference>
<gene>
    <name evidence="7" type="primary">gluQ</name>
    <name evidence="10" type="ORF">G3T16_05135</name>
</gene>
<comment type="similarity">
    <text evidence="7">Belongs to the class-I aminoacyl-tRNA synthetase family. GluQ subfamily.</text>
</comment>
<evidence type="ECO:0000256" key="7">
    <source>
        <dbReference type="HAMAP-Rule" id="MF_01428"/>
    </source>
</evidence>
<keyword evidence="4" id="KW-0862">Zinc</keyword>
<keyword evidence="1 7" id="KW-0436">Ligase</keyword>
<dbReference type="RefSeq" id="WP_163494114.1">
    <property type="nucleotide sequence ID" value="NZ_CP048711.1"/>
</dbReference>
<evidence type="ECO:0000313" key="10">
    <source>
        <dbReference type="EMBL" id="QIB64865.1"/>
    </source>
</evidence>
<feature type="binding site" evidence="7">
    <location>
        <position position="238"/>
    </location>
    <ligand>
        <name>ATP</name>
        <dbReference type="ChEBI" id="CHEBI:30616"/>
    </ligand>
</feature>
<keyword evidence="6 7" id="KW-0030">Aminoacyl-tRNA synthetase</keyword>
<dbReference type="SUPFAM" id="SSF52374">
    <property type="entry name" value="Nucleotidylyl transferase"/>
    <property type="match status" value="1"/>
</dbReference>
<dbReference type="EMBL" id="CP048711">
    <property type="protein sequence ID" value="QIB64865.1"/>
    <property type="molecule type" value="Genomic_DNA"/>
</dbReference>
<feature type="domain" description="Glutamyl/glutaminyl-tRNA synthetase class Ib catalytic" evidence="9">
    <location>
        <begin position="127"/>
        <end position="242"/>
    </location>
</feature>